<evidence type="ECO:0000313" key="3">
    <source>
        <dbReference type="Proteomes" id="UP001157961"/>
    </source>
</evidence>
<keyword evidence="1" id="KW-0812">Transmembrane</keyword>
<dbReference type="EMBL" id="FXTY01000008">
    <property type="protein sequence ID" value="SMP32259.1"/>
    <property type="molecule type" value="Genomic_DNA"/>
</dbReference>
<evidence type="ECO:0000313" key="2">
    <source>
        <dbReference type="EMBL" id="SMP32259.1"/>
    </source>
</evidence>
<feature type="transmembrane region" description="Helical" evidence="1">
    <location>
        <begin position="21"/>
        <end position="42"/>
    </location>
</feature>
<accession>A0ABY1PGP7</accession>
<dbReference type="Proteomes" id="UP001157961">
    <property type="component" value="Unassembled WGS sequence"/>
</dbReference>
<reference evidence="2 3" key="1">
    <citation type="submission" date="2017-05" db="EMBL/GenBank/DDBJ databases">
        <authorList>
            <person name="Varghese N."/>
            <person name="Submissions S."/>
        </authorList>
    </citation>
    <scope>NUCLEOTIDE SEQUENCE [LARGE SCALE GENOMIC DNA]</scope>
    <source>
        <strain evidence="2 3">DSM 29734</strain>
    </source>
</reference>
<gene>
    <name evidence="2" type="ORF">SAMN06265373_108151</name>
</gene>
<sequence length="43" mass="4853">MRNKQFRREKESPSADMWHTLRVGVFLGILLWVGLAALGALLA</sequence>
<name>A0ABY1PGP7_9RHOB</name>
<evidence type="ECO:0000256" key="1">
    <source>
        <dbReference type="SAM" id="Phobius"/>
    </source>
</evidence>
<keyword evidence="3" id="KW-1185">Reference proteome</keyword>
<keyword evidence="1" id="KW-0472">Membrane</keyword>
<comment type="caution">
    <text evidence="2">The sequence shown here is derived from an EMBL/GenBank/DDBJ whole genome shotgun (WGS) entry which is preliminary data.</text>
</comment>
<dbReference type="RefSeq" id="WP_283427450.1">
    <property type="nucleotide sequence ID" value="NZ_FXTY01000008.1"/>
</dbReference>
<keyword evidence="1" id="KW-1133">Transmembrane helix</keyword>
<protein>
    <submittedName>
        <fullName evidence="2">Uncharacterized protein</fullName>
    </submittedName>
</protein>
<proteinExistence type="predicted"/>
<organism evidence="2 3">
    <name type="scientific">Shimia sagamensis</name>
    <dbReference type="NCBI Taxonomy" id="1566352"/>
    <lineage>
        <taxon>Bacteria</taxon>
        <taxon>Pseudomonadati</taxon>
        <taxon>Pseudomonadota</taxon>
        <taxon>Alphaproteobacteria</taxon>
        <taxon>Rhodobacterales</taxon>
        <taxon>Roseobacteraceae</taxon>
    </lineage>
</organism>